<keyword evidence="5" id="KW-0717">Septation</keyword>
<reference evidence="10 11" key="2">
    <citation type="journal article" date="2021" name="Int. J. Syst. Evol. Microbiol.">
        <title>Isolation and Polyphasic Characterization of Desulfuromonas versatilis sp. Nov., an Electrogenic Bacteria Capable of Versatile Metabolism Isolated from a Graphene Oxide-Reducing Enrichment Culture.</title>
        <authorList>
            <person name="Xie L."/>
            <person name="Yoshida N."/>
            <person name="Ishii S."/>
            <person name="Meng L."/>
        </authorList>
    </citation>
    <scope>NUCLEOTIDE SEQUENCE [LARGE SCALE GENOMIC DNA]</scope>
    <source>
        <strain evidence="10 11">NIT-T3</strain>
    </source>
</reference>
<gene>
    <name evidence="10" type="ORF">DESUT3_12380</name>
</gene>
<accession>A0ABN6DWE2</accession>
<comment type="subcellular location">
    <subcellularLocation>
        <location evidence="1">Cytoplasm</location>
    </subcellularLocation>
</comment>
<dbReference type="PANTHER" id="PTHR34981:SF1">
    <property type="entry name" value="CELL DIVISION PROTEIN ZAPA"/>
    <property type="match status" value="1"/>
</dbReference>
<keyword evidence="6" id="KW-0131">Cell cycle</keyword>
<evidence type="ECO:0000256" key="7">
    <source>
        <dbReference type="ARBA" id="ARBA00024910"/>
    </source>
</evidence>
<keyword evidence="3" id="KW-0963">Cytoplasm</keyword>
<evidence type="ECO:0000256" key="9">
    <source>
        <dbReference type="ARBA" id="ARBA00033158"/>
    </source>
</evidence>
<comment type="subunit">
    <text evidence="8">Homodimer. Interacts with FtsZ.</text>
</comment>
<organism evidence="10 11">
    <name type="scientific">Desulfuromonas versatilis</name>
    <dbReference type="NCBI Taxonomy" id="2802975"/>
    <lineage>
        <taxon>Bacteria</taxon>
        <taxon>Pseudomonadati</taxon>
        <taxon>Thermodesulfobacteriota</taxon>
        <taxon>Desulfuromonadia</taxon>
        <taxon>Desulfuromonadales</taxon>
        <taxon>Desulfuromonadaceae</taxon>
        <taxon>Desulfuromonas</taxon>
    </lineage>
</organism>
<dbReference type="EMBL" id="AP024355">
    <property type="protein sequence ID" value="BCR04169.1"/>
    <property type="molecule type" value="Genomic_DNA"/>
</dbReference>
<dbReference type="Gene3D" id="6.10.250.790">
    <property type="match status" value="1"/>
</dbReference>
<sequence length="100" mass="10978">MKQAVQVTILGQQYTVKSEAPAEEVRRVAAFVNEKISEVAAAKTVDTLNSAVLALMNVSGSYLRLRDAESSRDESLEGRLRLLLERLENACPDSAESRRG</sequence>
<dbReference type="SUPFAM" id="SSF102829">
    <property type="entry name" value="Cell division protein ZapA-like"/>
    <property type="match status" value="1"/>
</dbReference>
<dbReference type="InterPro" id="IPR036192">
    <property type="entry name" value="Cell_div_ZapA-like_sf"/>
</dbReference>
<protein>
    <recommendedName>
        <fullName evidence="2">Cell division protein ZapA</fullName>
    </recommendedName>
    <alternativeName>
        <fullName evidence="9">Z ring-associated protein ZapA</fullName>
    </alternativeName>
</protein>
<keyword evidence="4" id="KW-0132">Cell division</keyword>
<evidence type="ECO:0000256" key="1">
    <source>
        <dbReference type="ARBA" id="ARBA00004496"/>
    </source>
</evidence>
<dbReference type="InterPro" id="IPR007838">
    <property type="entry name" value="Cell_div_ZapA-like"/>
</dbReference>
<dbReference type="RefSeq" id="WP_221251586.1">
    <property type="nucleotide sequence ID" value="NZ_AP024355.1"/>
</dbReference>
<name>A0ABN6DWE2_9BACT</name>
<evidence type="ECO:0000313" key="11">
    <source>
        <dbReference type="Proteomes" id="UP001319827"/>
    </source>
</evidence>
<dbReference type="Proteomes" id="UP001319827">
    <property type="component" value="Chromosome"/>
</dbReference>
<reference evidence="10 11" key="1">
    <citation type="journal article" date="2016" name="C (Basel)">
        <title>Selective Growth of and Electricity Production by Marine Exoelectrogenic Bacteria in Self-Aggregated Hydrogel of Microbially Reduced Graphene Oxide.</title>
        <authorList>
            <person name="Yoshida N."/>
            <person name="Goto Y."/>
            <person name="Miyata Y."/>
        </authorList>
    </citation>
    <scope>NUCLEOTIDE SEQUENCE [LARGE SCALE GENOMIC DNA]</scope>
    <source>
        <strain evidence="10 11">NIT-T3</strain>
    </source>
</reference>
<keyword evidence="11" id="KW-1185">Reference proteome</keyword>
<dbReference type="Pfam" id="PF05164">
    <property type="entry name" value="ZapA"/>
    <property type="match status" value="1"/>
</dbReference>
<dbReference type="InterPro" id="IPR053712">
    <property type="entry name" value="Bac_CellDiv_Activator"/>
</dbReference>
<dbReference type="PANTHER" id="PTHR34981">
    <property type="entry name" value="CELL DIVISION PROTEIN ZAPA"/>
    <property type="match status" value="1"/>
</dbReference>
<evidence type="ECO:0000313" key="10">
    <source>
        <dbReference type="EMBL" id="BCR04169.1"/>
    </source>
</evidence>
<evidence type="ECO:0000256" key="8">
    <source>
        <dbReference type="ARBA" id="ARBA00026068"/>
    </source>
</evidence>
<evidence type="ECO:0000256" key="5">
    <source>
        <dbReference type="ARBA" id="ARBA00023210"/>
    </source>
</evidence>
<comment type="function">
    <text evidence="7">Activator of cell division through the inhibition of FtsZ GTPase activity, therefore promoting FtsZ assembly into bundles of protofilaments necessary for the formation of the division Z ring. It is recruited early at mid-cell but it is not essential for cell division.</text>
</comment>
<evidence type="ECO:0000256" key="6">
    <source>
        <dbReference type="ARBA" id="ARBA00023306"/>
    </source>
</evidence>
<evidence type="ECO:0000256" key="2">
    <source>
        <dbReference type="ARBA" id="ARBA00015195"/>
    </source>
</evidence>
<proteinExistence type="predicted"/>
<evidence type="ECO:0000256" key="4">
    <source>
        <dbReference type="ARBA" id="ARBA00022618"/>
    </source>
</evidence>
<evidence type="ECO:0000256" key="3">
    <source>
        <dbReference type="ARBA" id="ARBA00022490"/>
    </source>
</evidence>